<dbReference type="PANTHER" id="PTHR13887">
    <property type="entry name" value="GLUTATHIONE S-TRANSFERASE KAPPA"/>
    <property type="match status" value="1"/>
</dbReference>
<dbReference type="SUPFAM" id="SSF52833">
    <property type="entry name" value="Thioredoxin-like"/>
    <property type="match status" value="1"/>
</dbReference>
<dbReference type="STRING" id="441119.SAMN04488047_101457"/>
<protein>
    <submittedName>
        <fullName evidence="4">Thioredoxin</fullName>
    </submittedName>
</protein>
<comment type="function">
    <text evidence="1">May be required for disulfide bond formation in some proteins.</text>
</comment>
<gene>
    <name evidence="4" type="ORF">SAMN04488047_101457</name>
</gene>
<dbReference type="EMBL" id="FOXA01000001">
    <property type="protein sequence ID" value="SFO92124.1"/>
    <property type="molecule type" value="Genomic_DNA"/>
</dbReference>
<evidence type="ECO:0000313" key="5">
    <source>
        <dbReference type="Proteomes" id="UP000199356"/>
    </source>
</evidence>
<dbReference type="Proteomes" id="UP000199356">
    <property type="component" value="Unassembled WGS sequence"/>
</dbReference>
<sequence>MKRHLALGVAVLGLFGAGFLWTAGQGTEPAVTSFSAEAQEVSEDVDTSMIQEMTLGEADAPVQVIEYASFTCPHCRSFHETAFQQIKENYVDTGDVEFVYREVYFDRYGLWAGMVARCAGPERYFGLVDLIYEQQSEWAKGGPAEIAENLRRIGKTAGLNDEQLDACMQDAEKAEALVAVYQQNREADDINSTPTFIIDGEKYSNMSYDDFSAILDEKLAEAE</sequence>
<dbReference type="InterPro" id="IPR036249">
    <property type="entry name" value="Thioredoxin-like_sf"/>
</dbReference>
<accession>A0A1I5L4C5</accession>
<reference evidence="4 5" key="1">
    <citation type="submission" date="2016-10" db="EMBL/GenBank/DDBJ databases">
        <authorList>
            <person name="de Groot N.N."/>
        </authorList>
    </citation>
    <scope>NUCLEOTIDE SEQUENCE [LARGE SCALE GENOMIC DNA]</scope>
    <source>
        <strain evidence="4 5">DSM 19547</strain>
    </source>
</reference>
<organism evidence="4 5">
    <name type="scientific">Tranquillimonas alkanivorans</name>
    <dbReference type="NCBI Taxonomy" id="441119"/>
    <lineage>
        <taxon>Bacteria</taxon>
        <taxon>Pseudomonadati</taxon>
        <taxon>Pseudomonadota</taxon>
        <taxon>Alphaproteobacteria</taxon>
        <taxon>Rhodobacterales</taxon>
        <taxon>Roseobacteraceae</taxon>
        <taxon>Tranquillimonas</taxon>
    </lineage>
</organism>
<name>A0A1I5L4C5_9RHOB</name>
<evidence type="ECO:0000256" key="1">
    <source>
        <dbReference type="ARBA" id="ARBA00003565"/>
    </source>
</evidence>
<dbReference type="InterPro" id="IPR013766">
    <property type="entry name" value="Thioredoxin_domain"/>
</dbReference>
<dbReference type="Gene3D" id="3.40.30.10">
    <property type="entry name" value="Glutaredoxin"/>
    <property type="match status" value="1"/>
</dbReference>
<dbReference type="OrthoDB" id="8478320at2"/>
<proteinExistence type="inferred from homology"/>
<evidence type="ECO:0000259" key="3">
    <source>
        <dbReference type="PROSITE" id="PS51352"/>
    </source>
</evidence>
<evidence type="ECO:0000313" key="4">
    <source>
        <dbReference type="EMBL" id="SFO92124.1"/>
    </source>
</evidence>
<dbReference type="Pfam" id="PF13462">
    <property type="entry name" value="Thioredoxin_4"/>
    <property type="match status" value="1"/>
</dbReference>
<evidence type="ECO:0000256" key="2">
    <source>
        <dbReference type="ARBA" id="ARBA00005791"/>
    </source>
</evidence>
<feature type="domain" description="Thioredoxin" evidence="3">
    <location>
        <begin position="30"/>
        <end position="220"/>
    </location>
</feature>
<dbReference type="InterPro" id="IPR012336">
    <property type="entry name" value="Thioredoxin-like_fold"/>
</dbReference>
<dbReference type="AlphaFoldDB" id="A0A1I5L4C5"/>
<dbReference type="PANTHER" id="PTHR13887:SF56">
    <property type="entry name" value="THIOREDOXIN-LIKE REDUCTASE RV2466C"/>
    <property type="match status" value="1"/>
</dbReference>
<dbReference type="RefSeq" id="WP_093417077.1">
    <property type="nucleotide sequence ID" value="NZ_FOXA01000001.1"/>
</dbReference>
<comment type="similarity">
    <text evidence="2">Belongs to the thioredoxin family. DsbA subfamily.</text>
</comment>
<dbReference type="PROSITE" id="PS51352">
    <property type="entry name" value="THIOREDOXIN_2"/>
    <property type="match status" value="1"/>
</dbReference>
<keyword evidence="5" id="KW-1185">Reference proteome</keyword>